<gene>
    <name evidence="3" type="ORF">CV021_14425</name>
</gene>
<feature type="region of interest" description="Disordered" evidence="1">
    <location>
        <begin position="1"/>
        <end position="74"/>
    </location>
</feature>
<keyword evidence="2" id="KW-0472">Membrane</keyword>
<keyword evidence="2" id="KW-1133">Transmembrane helix</keyword>
<evidence type="ECO:0000313" key="4">
    <source>
        <dbReference type="Proteomes" id="UP000238775"/>
    </source>
</evidence>
<feature type="transmembrane region" description="Helical" evidence="2">
    <location>
        <begin position="75"/>
        <end position="94"/>
    </location>
</feature>
<sequence>MSEDTIVTQSKNTNMLNKTGKDYDLQEQRGYTDSEQHNETQSNQADNHSNNLDLLHQNRLQDKVVKQPTKGEDGVVSNGFIVAVAIVLAIFGLAKKSRKDDDDQDGSK</sequence>
<accession>A0A7Z1MYP9</accession>
<feature type="compositionally biased region" description="Polar residues" evidence="1">
    <location>
        <begin position="39"/>
        <end position="52"/>
    </location>
</feature>
<feature type="compositionally biased region" description="Basic and acidic residues" evidence="1">
    <location>
        <begin position="59"/>
        <end position="73"/>
    </location>
</feature>
<evidence type="ECO:0000256" key="1">
    <source>
        <dbReference type="SAM" id="MobiDB-lite"/>
    </source>
</evidence>
<organism evidence="3 4">
    <name type="scientific">Staphylococcus aureus</name>
    <dbReference type="NCBI Taxonomy" id="1280"/>
    <lineage>
        <taxon>Bacteria</taxon>
        <taxon>Bacillati</taxon>
        <taxon>Bacillota</taxon>
        <taxon>Bacilli</taxon>
        <taxon>Bacillales</taxon>
        <taxon>Staphylococcaceae</taxon>
        <taxon>Staphylococcus</taxon>
    </lineage>
</organism>
<proteinExistence type="predicted"/>
<feature type="compositionally biased region" description="Basic and acidic residues" evidence="1">
    <location>
        <begin position="19"/>
        <end position="38"/>
    </location>
</feature>
<feature type="compositionally biased region" description="Polar residues" evidence="1">
    <location>
        <begin position="1"/>
        <end position="17"/>
    </location>
</feature>
<evidence type="ECO:0000313" key="3">
    <source>
        <dbReference type="EMBL" id="PPJ69958.1"/>
    </source>
</evidence>
<dbReference type="AlphaFoldDB" id="A0A7Z1MYP9"/>
<comment type="caution">
    <text evidence="3">The sequence shown here is derived from an EMBL/GenBank/DDBJ whole genome shotgun (WGS) entry which is preliminary data.</text>
</comment>
<reference evidence="3 4" key="1">
    <citation type="submission" date="2017-11" db="EMBL/GenBank/DDBJ databases">
        <authorList>
            <person name="Founou R.C."/>
            <person name="Founou L."/>
            <person name="Allam M."/>
            <person name="Ismail A."/>
            <person name="Essack S.Y."/>
        </authorList>
    </citation>
    <scope>NUCLEOTIDE SEQUENCE [LARGE SCALE GENOMIC DNA]</scope>
    <source>
        <strain evidence="3 4">G703N2B1</strain>
    </source>
</reference>
<protein>
    <submittedName>
        <fullName evidence="3">Adhesin</fullName>
    </submittedName>
</protein>
<name>A0A7Z1MYP9_STAAU</name>
<evidence type="ECO:0000256" key="2">
    <source>
        <dbReference type="SAM" id="Phobius"/>
    </source>
</evidence>
<feature type="non-terminal residue" evidence="3">
    <location>
        <position position="108"/>
    </location>
</feature>
<dbReference type="EMBL" id="PGWZ01000554">
    <property type="protein sequence ID" value="PPJ69958.1"/>
    <property type="molecule type" value="Genomic_DNA"/>
</dbReference>
<keyword evidence="2" id="KW-0812">Transmembrane</keyword>
<dbReference type="Proteomes" id="UP000238775">
    <property type="component" value="Unassembled WGS sequence"/>
</dbReference>